<dbReference type="AlphaFoldDB" id="A0A1T4UVE7"/>
<dbReference type="OrthoDB" id="5883823at2"/>
<protein>
    <recommendedName>
        <fullName evidence="3">Phage Tail Protein X</fullName>
    </recommendedName>
</protein>
<reference evidence="2" key="1">
    <citation type="submission" date="2017-02" db="EMBL/GenBank/DDBJ databases">
        <authorList>
            <person name="Varghese N."/>
            <person name="Submissions S."/>
        </authorList>
    </citation>
    <scope>NUCLEOTIDE SEQUENCE [LARGE SCALE GENOMIC DNA]</scope>
    <source>
        <strain evidence="2">DSM 22720</strain>
    </source>
</reference>
<evidence type="ECO:0000313" key="2">
    <source>
        <dbReference type="Proteomes" id="UP000190162"/>
    </source>
</evidence>
<organism evidence="1 2">
    <name type="scientific">Enterovibrio nigricans DSM 22720</name>
    <dbReference type="NCBI Taxonomy" id="1121868"/>
    <lineage>
        <taxon>Bacteria</taxon>
        <taxon>Pseudomonadati</taxon>
        <taxon>Pseudomonadota</taxon>
        <taxon>Gammaproteobacteria</taxon>
        <taxon>Vibrionales</taxon>
        <taxon>Vibrionaceae</taxon>
        <taxon>Enterovibrio</taxon>
    </lineage>
</organism>
<dbReference type="EMBL" id="FUXU01000032">
    <property type="protein sequence ID" value="SKA56608.1"/>
    <property type="molecule type" value="Genomic_DNA"/>
</dbReference>
<dbReference type="Proteomes" id="UP000190162">
    <property type="component" value="Unassembled WGS sequence"/>
</dbReference>
<accession>A0A1T4UVE7</accession>
<evidence type="ECO:0000313" key="1">
    <source>
        <dbReference type="EMBL" id="SKA56608.1"/>
    </source>
</evidence>
<proteinExistence type="predicted"/>
<evidence type="ECO:0008006" key="3">
    <source>
        <dbReference type="Google" id="ProtNLM"/>
    </source>
</evidence>
<name>A0A1T4UVE7_9GAMM</name>
<keyword evidence="2" id="KW-1185">Reference proteome</keyword>
<gene>
    <name evidence="1" type="ORF">SAMN02745132_02598</name>
</gene>
<sequence length="73" mass="8218">MNVLIALQGESWEQLGLRAYQQSTESLVMGLRNANRDIARAMNGFVFLGGERIVIPTITQSKKITIEVAPWER</sequence>